<evidence type="ECO:0000256" key="1">
    <source>
        <dbReference type="SAM" id="Phobius"/>
    </source>
</evidence>
<protein>
    <recommendedName>
        <fullName evidence="4">L domain-like protein</fullName>
    </recommendedName>
</protein>
<evidence type="ECO:0000313" key="2">
    <source>
        <dbReference type="EMBL" id="KAJ3135744.1"/>
    </source>
</evidence>
<gene>
    <name evidence="2" type="ORF">HK100_002434</name>
</gene>
<sequence>MTGAVENWGNELRILNGSIPELPSYLASPTGFFTQLWLSNNNLSGLIPQSLADTIEAVIVANNSHLSGPLPNSVIRPTVNNGEWQLTSTCDFSNTSICVNVTWPYSPSCVRNVSLALPFCGSANLTLIDPNAPAGLTESNGGNGNDNNDSSSSSTFLDALATTVKYAAVGIVVGALGFALFIWFRWRKNRRERQIARVRAQLGDAGGDFELEGGLTSAASVARARELLDLPEYTPQLPDYASIHVPEHSYEMEFLVSNGSAHRKKEENVEPAIEDERAPTEFISIETEFARSISNANIDMDTNLAAYNSSSAIVSADVVGGTQGISYASISKDSPSLTSS</sequence>
<keyword evidence="1" id="KW-0472">Membrane</keyword>
<evidence type="ECO:0000313" key="3">
    <source>
        <dbReference type="Proteomes" id="UP001211907"/>
    </source>
</evidence>
<reference evidence="2" key="1">
    <citation type="submission" date="2020-05" db="EMBL/GenBank/DDBJ databases">
        <title>Phylogenomic resolution of chytrid fungi.</title>
        <authorList>
            <person name="Stajich J.E."/>
            <person name="Amses K."/>
            <person name="Simmons R."/>
            <person name="Seto K."/>
            <person name="Myers J."/>
            <person name="Bonds A."/>
            <person name="Quandt C.A."/>
            <person name="Barry K."/>
            <person name="Liu P."/>
            <person name="Grigoriev I."/>
            <person name="Longcore J.E."/>
            <person name="James T.Y."/>
        </authorList>
    </citation>
    <scope>NUCLEOTIDE SEQUENCE</scope>
    <source>
        <strain evidence="2">JEL0513</strain>
    </source>
</reference>
<keyword evidence="3" id="KW-1185">Reference proteome</keyword>
<dbReference type="AlphaFoldDB" id="A0AAD5XG64"/>
<keyword evidence="1" id="KW-0812">Transmembrane</keyword>
<keyword evidence="1" id="KW-1133">Transmembrane helix</keyword>
<name>A0AAD5XG64_9FUNG</name>
<accession>A0AAD5XG64</accession>
<comment type="caution">
    <text evidence="2">The sequence shown here is derived from an EMBL/GenBank/DDBJ whole genome shotgun (WGS) entry which is preliminary data.</text>
</comment>
<dbReference type="Proteomes" id="UP001211907">
    <property type="component" value="Unassembled WGS sequence"/>
</dbReference>
<dbReference type="EMBL" id="JADGJH010000157">
    <property type="protein sequence ID" value="KAJ3135744.1"/>
    <property type="molecule type" value="Genomic_DNA"/>
</dbReference>
<feature type="transmembrane region" description="Helical" evidence="1">
    <location>
        <begin position="166"/>
        <end position="184"/>
    </location>
</feature>
<proteinExistence type="predicted"/>
<evidence type="ECO:0008006" key="4">
    <source>
        <dbReference type="Google" id="ProtNLM"/>
    </source>
</evidence>
<organism evidence="2 3">
    <name type="scientific">Physocladia obscura</name>
    <dbReference type="NCBI Taxonomy" id="109957"/>
    <lineage>
        <taxon>Eukaryota</taxon>
        <taxon>Fungi</taxon>
        <taxon>Fungi incertae sedis</taxon>
        <taxon>Chytridiomycota</taxon>
        <taxon>Chytridiomycota incertae sedis</taxon>
        <taxon>Chytridiomycetes</taxon>
        <taxon>Chytridiales</taxon>
        <taxon>Chytriomycetaceae</taxon>
        <taxon>Physocladia</taxon>
    </lineage>
</organism>